<organism evidence="5 6">
    <name type="scientific">Panagrellus redivivus</name>
    <name type="common">Microworm</name>
    <dbReference type="NCBI Taxonomy" id="6233"/>
    <lineage>
        <taxon>Eukaryota</taxon>
        <taxon>Metazoa</taxon>
        <taxon>Ecdysozoa</taxon>
        <taxon>Nematoda</taxon>
        <taxon>Chromadorea</taxon>
        <taxon>Rhabditida</taxon>
        <taxon>Tylenchina</taxon>
        <taxon>Panagrolaimomorpha</taxon>
        <taxon>Panagrolaimoidea</taxon>
        <taxon>Panagrolaimidae</taxon>
        <taxon>Panagrellus</taxon>
    </lineage>
</organism>
<reference evidence="5" key="1">
    <citation type="journal article" date="2013" name="Genetics">
        <title>The draft genome and transcriptome of Panagrellus redivivus are shaped by the harsh demands of a free-living lifestyle.</title>
        <authorList>
            <person name="Srinivasan J."/>
            <person name="Dillman A.R."/>
            <person name="Macchietto M.G."/>
            <person name="Heikkinen L."/>
            <person name="Lakso M."/>
            <person name="Fracchia K.M."/>
            <person name="Antoshechkin I."/>
            <person name="Mortazavi A."/>
            <person name="Wong G."/>
            <person name="Sternberg P.W."/>
        </authorList>
    </citation>
    <scope>NUCLEOTIDE SEQUENCE [LARGE SCALE GENOMIC DNA]</scope>
    <source>
        <strain evidence="5">MT8872</strain>
    </source>
</reference>
<evidence type="ECO:0000256" key="2">
    <source>
        <dbReference type="ARBA" id="ARBA00023163"/>
    </source>
</evidence>
<accession>A0A7E4UUA7</accession>
<protein>
    <submittedName>
        <fullName evidence="6">NR LBD domain-containing protein</fullName>
    </submittedName>
</protein>
<evidence type="ECO:0000256" key="1">
    <source>
        <dbReference type="ARBA" id="ARBA00023015"/>
    </source>
</evidence>
<reference evidence="6" key="2">
    <citation type="submission" date="2020-10" db="UniProtKB">
        <authorList>
            <consortium name="WormBaseParasite"/>
        </authorList>
    </citation>
    <scope>IDENTIFICATION</scope>
</reference>
<sequence>MVNKYFIPFDKVDKQIKKFVLHQFYAKYHMLESVYQTIKMDAFLPKNSCIVFNGYILDEHDKGAIVSQTSIRHELLQHLALMLKHYAGCKKSVERLKIDDLERAAMVGMLLWQEVASAAPLWNEATETQQTILNELHAHALQKVGIAKAGSRIGALMSIINEVEAVARVFLERETMEKVFDSKYSDAWVAVEG</sequence>
<feature type="domain" description="NR LBD" evidence="4">
    <location>
        <begin position="4"/>
        <end position="173"/>
    </location>
</feature>
<dbReference type="AlphaFoldDB" id="A0A7E4UUA7"/>
<evidence type="ECO:0000313" key="5">
    <source>
        <dbReference type="Proteomes" id="UP000492821"/>
    </source>
</evidence>
<keyword evidence="3" id="KW-0675">Receptor</keyword>
<evidence type="ECO:0000259" key="4">
    <source>
        <dbReference type="Pfam" id="PF00104"/>
    </source>
</evidence>
<dbReference type="GO" id="GO:0003700">
    <property type="term" value="F:DNA-binding transcription factor activity"/>
    <property type="evidence" value="ECO:0007669"/>
    <property type="project" value="TreeGrafter"/>
</dbReference>
<keyword evidence="1" id="KW-0805">Transcription regulation</keyword>
<dbReference type="WBParaSite" id="Pan_g12974.t1">
    <property type="protein sequence ID" value="Pan_g12974.t1"/>
    <property type="gene ID" value="Pan_g12974"/>
</dbReference>
<proteinExistence type="predicted"/>
<dbReference type="Proteomes" id="UP000492821">
    <property type="component" value="Unassembled WGS sequence"/>
</dbReference>
<name>A0A7E4UUA7_PANRE</name>
<evidence type="ECO:0000256" key="3">
    <source>
        <dbReference type="ARBA" id="ARBA00023170"/>
    </source>
</evidence>
<keyword evidence="2" id="KW-0804">Transcription</keyword>
<keyword evidence="5" id="KW-1185">Reference proteome</keyword>
<dbReference type="GO" id="GO:0005634">
    <property type="term" value="C:nucleus"/>
    <property type="evidence" value="ECO:0007669"/>
    <property type="project" value="TreeGrafter"/>
</dbReference>
<dbReference type="Pfam" id="PF00104">
    <property type="entry name" value="Hormone_recep"/>
    <property type="match status" value="1"/>
</dbReference>
<dbReference type="InterPro" id="IPR035500">
    <property type="entry name" value="NHR-like_dom_sf"/>
</dbReference>
<dbReference type="PANTHER" id="PTHR46011">
    <property type="entry name" value="NUCLEAR HORMONE RECEPTOR FAMILY MEMBER NHR-86-RELATED"/>
    <property type="match status" value="1"/>
</dbReference>
<evidence type="ECO:0000313" key="6">
    <source>
        <dbReference type="WBParaSite" id="Pan_g12974.t1"/>
    </source>
</evidence>
<dbReference type="SUPFAM" id="SSF48508">
    <property type="entry name" value="Nuclear receptor ligand-binding domain"/>
    <property type="match status" value="1"/>
</dbReference>
<dbReference type="Gene3D" id="1.10.565.10">
    <property type="entry name" value="Retinoid X Receptor"/>
    <property type="match status" value="1"/>
</dbReference>
<dbReference type="InterPro" id="IPR000536">
    <property type="entry name" value="Nucl_hrmn_rcpt_lig-bd"/>
</dbReference>
<dbReference type="PANTHER" id="PTHR46011:SF6">
    <property type="entry name" value="HIGH ZINC ACTIVATED NUCLEAR RECEPTOR PROTEIN"/>
    <property type="match status" value="1"/>
</dbReference>